<reference evidence="2 3" key="1">
    <citation type="journal article" date="2013" name="Genome Biol.">
        <title>Genome of Acanthamoeba castellanii highlights extensive lateral gene transfer and early evolution of tyrosine kinase signaling.</title>
        <authorList>
            <person name="Clarke M."/>
            <person name="Lohan A.J."/>
            <person name="Liu B."/>
            <person name="Lagkouvardos I."/>
            <person name="Roy S."/>
            <person name="Zafar N."/>
            <person name="Bertelli C."/>
            <person name="Schilde C."/>
            <person name="Kianianmomeni A."/>
            <person name="Burglin T.R."/>
            <person name="Frech C."/>
            <person name="Turcotte B."/>
            <person name="Kopec K.O."/>
            <person name="Synnott J.M."/>
            <person name="Choo C."/>
            <person name="Paponov I."/>
            <person name="Finkler A."/>
            <person name="Soon Heng Tan C."/>
            <person name="Hutchins A.P."/>
            <person name="Weinmeier T."/>
            <person name="Rattei T."/>
            <person name="Chu J.S."/>
            <person name="Gimenez G."/>
            <person name="Irimia M."/>
            <person name="Rigden D.J."/>
            <person name="Fitzpatrick D.A."/>
            <person name="Lorenzo-Morales J."/>
            <person name="Bateman A."/>
            <person name="Chiu C.H."/>
            <person name="Tang P."/>
            <person name="Hegemann P."/>
            <person name="Fromm H."/>
            <person name="Raoult D."/>
            <person name="Greub G."/>
            <person name="Miranda-Saavedra D."/>
            <person name="Chen N."/>
            <person name="Nash P."/>
            <person name="Ginger M.L."/>
            <person name="Horn M."/>
            <person name="Schaap P."/>
            <person name="Caler L."/>
            <person name="Loftus B."/>
        </authorList>
    </citation>
    <scope>NUCLEOTIDE SEQUENCE [LARGE SCALE GENOMIC DNA]</scope>
    <source>
        <strain evidence="2 3">Neff</strain>
    </source>
</reference>
<dbReference type="VEuPathDB" id="AmoebaDB:ACA1_111100"/>
<organism evidence="2 3">
    <name type="scientific">Acanthamoeba castellanii (strain ATCC 30010 / Neff)</name>
    <dbReference type="NCBI Taxonomy" id="1257118"/>
    <lineage>
        <taxon>Eukaryota</taxon>
        <taxon>Amoebozoa</taxon>
        <taxon>Discosea</taxon>
        <taxon>Longamoebia</taxon>
        <taxon>Centramoebida</taxon>
        <taxon>Acanthamoebidae</taxon>
        <taxon>Acanthamoeba</taxon>
    </lineage>
</organism>
<gene>
    <name evidence="2" type="ORF">ACA1_111100</name>
</gene>
<keyword evidence="3" id="KW-1185">Reference proteome</keyword>
<feature type="domain" description="CCDC22 coiled-coil" evidence="1">
    <location>
        <begin position="25"/>
        <end position="126"/>
    </location>
</feature>
<sequence>MNELPEPEGENDSQALQDPVTAFNKSIKAELQAAMKEVWAPTPVRRQNYAEVYRLATVPLRSAYIPGPKSGRNAGLEAYIRDHLPFITQQPNQRQDVVPSILEHNLSAYAEEKEREEEWSKIGVDSGVN</sequence>
<dbReference type="InterPro" id="IPR048348">
    <property type="entry name" value="CCDC22_CC"/>
</dbReference>
<proteinExistence type="predicted"/>
<protein>
    <recommendedName>
        <fullName evidence="1">CCDC22 coiled-coil domain-containing protein</fullName>
    </recommendedName>
</protein>
<dbReference type="EMBL" id="KB007905">
    <property type="protein sequence ID" value="ELR21258.1"/>
    <property type="molecule type" value="Genomic_DNA"/>
</dbReference>
<evidence type="ECO:0000313" key="3">
    <source>
        <dbReference type="Proteomes" id="UP000011083"/>
    </source>
</evidence>
<feature type="non-terminal residue" evidence="2">
    <location>
        <position position="129"/>
    </location>
</feature>
<name>L8H948_ACACF</name>
<dbReference type="KEGG" id="acan:ACA1_111100"/>
<dbReference type="STRING" id="1257118.L8H948"/>
<evidence type="ECO:0000313" key="2">
    <source>
        <dbReference type="EMBL" id="ELR21258.1"/>
    </source>
</evidence>
<dbReference type="GeneID" id="14922145"/>
<accession>L8H948</accession>
<dbReference type="Pfam" id="PF05667">
    <property type="entry name" value="CCDC22_CC"/>
    <property type="match status" value="1"/>
</dbReference>
<dbReference type="Proteomes" id="UP000011083">
    <property type="component" value="Unassembled WGS sequence"/>
</dbReference>
<dbReference type="RefSeq" id="XP_004345384.1">
    <property type="nucleotide sequence ID" value="XM_004345334.1"/>
</dbReference>
<dbReference type="AlphaFoldDB" id="L8H948"/>
<evidence type="ECO:0000259" key="1">
    <source>
        <dbReference type="Pfam" id="PF05667"/>
    </source>
</evidence>